<dbReference type="EMBL" id="GGEC01004148">
    <property type="protein sequence ID" value="MBW84631.1"/>
    <property type="molecule type" value="Transcribed_RNA"/>
</dbReference>
<sequence>MWKLPNIAKNLSRAKYSMKAQNIFTKFPPSNWKKNAMLDLSSKCKA</sequence>
<protein>
    <submittedName>
        <fullName evidence="1">Uncharacterized protein</fullName>
    </submittedName>
</protein>
<organism evidence="1">
    <name type="scientific">Rhizophora mucronata</name>
    <name type="common">Asiatic mangrove</name>
    <dbReference type="NCBI Taxonomy" id="61149"/>
    <lineage>
        <taxon>Eukaryota</taxon>
        <taxon>Viridiplantae</taxon>
        <taxon>Streptophyta</taxon>
        <taxon>Embryophyta</taxon>
        <taxon>Tracheophyta</taxon>
        <taxon>Spermatophyta</taxon>
        <taxon>Magnoliopsida</taxon>
        <taxon>eudicotyledons</taxon>
        <taxon>Gunneridae</taxon>
        <taxon>Pentapetalae</taxon>
        <taxon>rosids</taxon>
        <taxon>fabids</taxon>
        <taxon>Malpighiales</taxon>
        <taxon>Rhizophoraceae</taxon>
        <taxon>Rhizophora</taxon>
    </lineage>
</organism>
<dbReference type="AlphaFoldDB" id="A0A2P2ITS1"/>
<reference evidence="1" key="1">
    <citation type="submission" date="2018-02" db="EMBL/GenBank/DDBJ databases">
        <title>Rhizophora mucronata_Transcriptome.</title>
        <authorList>
            <person name="Meera S.P."/>
            <person name="Sreeshan A."/>
            <person name="Augustine A."/>
        </authorList>
    </citation>
    <scope>NUCLEOTIDE SEQUENCE</scope>
    <source>
        <tissue evidence="1">Leaf</tissue>
    </source>
</reference>
<accession>A0A2P2ITS1</accession>
<name>A0A2P2ITS1_RHIMU</name>
<proteinExistence type="predicted"/>
<evidence type="ECO:0000313" key="1">
    <source>
        <dbReference type="EMBL" id="MBW84631.1"/>
    </source>
</evidence>